<organism evidence="2 3">
    <name type="scientific">Fusarium oxysporum f. sp. narcissi</name>
    <dbReference type="NCBI Taxonomy" id="451672"/>
    <lineage>
        <taxon>Eukaryota</taxon>
        <taxon>Fungi</taxon>
        <taxon>Dikarya</taxon>
        <taxon>Ascomycota</taxon>
        <taxon>Pezizomycotina</taxon>
        <taxon>Sordariomycetes</taxon>
        <taxon>Hypocreomycetidae</taxon>
        <taxon>Hypocreales</taxon>
        <taxon>Nectriaceae</taxon>
        <taxon>Fusarium</taxon>
        <taxon>Fusarium oxysporum species complex</taxon>
    </lineage>
</organism>
<evidence type="ECO:0000256" key="1">
    <source>
        <dbReference type="SAM" id="Phobius"/>
    </source>
</evidence>
<protein>
    <submittedName>
        <fullName evidence="2">Uncharacterized protein</fullName>
    </submittedName>
</protein>
<dbReference type="Proteomes" id="UP000290540">
    <property type="component" value="Unassembled WGS sequence"/>
</dbReference>
<evidence type="ECO:0000313" key="2">
    <source>
        <dbReference type="EMBL" id="RYC79701.1"/>
    </source>
</evidence>
<accession>A0A4Q2UYX8</accession>
<reference evidence="2 3" key="1">
    <citation type="submission" date="2016-12" db="EMBL/GenBank/DDBJ databases">
        <title>Draft genome sequence of Fusarium oxysporum causing rot on Narcissus.</title>
        <authorList>
            <person name="Armitage A.D."/>
            <person name="Taylor A."/>
            <person name="Clarkson J.P."/>
            <person name="Harrison R.J."/>
            <person name="Jackson A.C."/>
        </authorList>
    </citation>
    <scope>NUCLEOTIDE SEQUENCE [LARGE SCALE GENOMIC DNA]</scope>
    <source>
        <strain evidence="2 3">N139</strain>
    </source>
</reference>
<keyword evidence="1" id="KW-0472">Membrane</keyword>
<feature type="transmembrane region" description="Helical" evidence="1">
    <location>
        <begin position="20"/>
        <end position="40"/>
    </location>
</feature>
<gene>
    <name evidence="2" type="ORF">BFJ63_vAg17419</name>
</gene>
<evidence type="ECO:0000313" key="3">
    <source>
        <dbReference type="Proteomes" id="UP000290540"/>
    </source>
</evidence>
<keyword evidence="1" id="KW-1133">Transmembrane helix</keyword>
<keyword evidence="1" id="KW-0812">Transmembrane</keyword>
<comment type="caution">
    <text evidence="2">The sequence shown here is derived from an EMBL/GenBank/DDBJ whole genome shotgun (WGS) entry which is preliminary data.</text>
</comment>
<proteinExistence type="predicted"/>
<name>A0A4Q2UYX8_FUSOX</name>
<dbReference type="AlphaFoldDB" id="A0A4Q2UYX8"/>
<dbReference type="EMBL" id="MQTW01000541">
    <property type="protein sequence ID" value="RYC79701.1"/>
    <property type="molecule type" value="Genomic_DNA"/>
</dbReference>
<sequence length="45" mass="4934">MDLKPSAEYDSTSEDMAWDLYTIVIWATVEVNLVAVSGTIQADAL</sequence>